<feature type="transmembrane region" description="Helical" evidence="6">
    <location>
        <begin position="94"/>
        <end position="117"/>
    </location>
</feature>
<keyword evidence="4 5" id="KW-0342">GTP-binding</keyword>
<dbReference type="Pfam" id="PF03029">
    <property type="entry name" value="ATP_bind_1"/>
    <property type="match status" value="1"/>
</dbReference>
<dbReference type="GO" id="GO:0003924">
    <property type="term" value="F:GTPase activity"/>
    <property type="evidence" value="ECO:0007669"/>
    <property type="project" value="TreeGrafter"/>
</dbReference>
<comment type="function">
    <text evidence="5">Small GTPase required for proper localization of RNA polymerase II and III (RNAPII and RNAPIII). May act at an RNAP assembly step prior to nuclear import.</text>
</comment>
<evidence type="ECO:0000256" key="5">
    <source>
        <dbReference type="RuleBase" id="RU365059"/>
    </source>
</evidence>
<evidence type="ECO:0000256" key="1">
    <source>
        <dbReference type="ARBA" id="ARBA00005290"/>
    </source>
</evidence>
<dbReference type="PANTHER" id="PTHR21231">
    <property type="entry name" value="XPA-BINDING PROTEIN 1-RELATED"/>
    <property type="match status" value="1"/>
</dbReference>
<keyword evidence="7" id="KW-1185">Reference proteome</keyword>
<evidence type="ECO:0000313" key="8">
    <source>
        <dbReference type="WBParaSite" id="Hba_09154"/>
    </source>
</evidence>
<dbReference type="Proteomes" id="UP000095283">
    <property type="component" value="Unplaced"/>
</dbReference>
<dbReference type="SUPFAM" id="SSF52540">
    <property type="entry name" value="P-loop containing nucleoside triphosphate hydrolases"/>
    <property type="match status" value="1"/>
</dbReference>
<comment type="similarity">
    <text evidence="1 5">Belongs to the GPN-loop GTPase family.</text>
</comment>
<evidence type="ECO:0000256" key="3">
    <source>
        <dbReference type="ARBA" id="ARBA00022801"/>
    </source>
</evidence>
<organism evidence="7 8">
    <name type="scientific">Heterorhabditis bacteriophora</name>
    <name type="common">Entomopathogenic nematode worm</name>
    <dbReference type="NCBI Taxonomy" id="37862"/>
    <lineage>
        <taxon>Eukaryota</taxon>
        <taxon>Metazoa</taxon>
        <taxon>Ecdysozoa</taxon>
        <taxon>Nematoda</taxon>
        <taxon>Chromadorea</taxon>
        <taxon>Rhabditida</taxon>
        <taxon>Rhabditina</taxon>
        <taxon>Rhabditomorpha</taxon>
        <taxon>Strongyloidea</taxon>
        <taxon>Heterorhabditidae</taxon>
        <taxon>Heterorhabditis</taxon>
    </lineage>
</organism>
<accession>A0A1I7WVC2</accession>
<feature type="transmembrane region" description="Helical" evidence="6">
    <location>
        <begin position="157"/>
        <end position="176"/>
    </location>
</feature>
<evidence type="ECO:0000256" key="6">
    <source>
        <dbReference type="SAM" id="Phobius"/>
    </source>
</evidence>
<evidence type="ECO:0000256" key="2">
    <source>
        <dbReference type="ARBA" id="ARBA00022741"/>
    </source>
</evidence>
<dbReference type="WBParaSite" id="Hba_09154">
    <property type="protein sequence ID" value="Hba_09154"/>
    <property type="gene ID" value="Hba_09154"/>
</dbReference>
<dbReference type="AlphaFoldDB" id="A0A1I7WVC2"/>
<name>A0A1I7WVC2_HETBA</name>
<proteinExistence type="inferred from homology"/>
<dbReference type="InterPro" id="IPR004130">
    <property type="entry name" value="Gpn"/>
</dbReference>
<dbReference type="GO" id="GO:0005737">
    <property type="term" value="C:cytoplasm"/>
    <property type="evidence" value="ECO:0007669"/>
    <property type="project" value="TreeGrafter"/>
</dbReference>
<keyword evidence="6" id="KW-1133">Transmembrane helix</keyword>
<dbReference type="Gene3D" id="3.40.50.300">
    <property type="entry name" value="P-loop containing nucleotide triphosphate hydrolases"/>
    <property type="match status" value="2"/>
</dbReference>
<dbReference type="InterPro" id="IPR027417">
    <property type="entry name" value="P-loop_NTPase"/>
</dbReference>
<evidence type="ECO:0000313" key="7">
    <source>
        <dbReference type="Proteomes" id="UP000095283"/>
    </source>
</evidence>
<evidence type="ECO:0000256" key="4">
    <source>
        <dbReference type="ARBA" id="ARBA00023134"/>
    </source>
</evidence>
<dbReference type="PANTHER" id="PTHR21231:SF3">
    <property type="entry name" value="GPN-LOOP GTPASE 2"/>
    <property type="match status" value="1"/>
</dbReference>
<dbReference type="GO" id="GO:0005525">
    <property type="term" value="F:GTP binding"/>
    <property type="evidence" value="ECO:0007669"/>
    <property type="project" value="UniProtKB-KW"/>
</dbReference>
<reference evidence="8" key="1">
    <citation type="submission" date="2016-11" db="UniProtKB">
        <authorList>
            <consortium name="WormBaseParasite"/>
        </authorList>
    </citation>
    <scope>IDENTIFICATION</scope>
</reference>
<sequence>MYGVLVIGAPGAGLSDIFEQLGRPFITINLDPANDEVQYNIGYDIKELITVEDVMDKLGGHSEFREGRYPFMCSPSCRFSILLRCGQIHLRNHFYTMYVCLVFIWSISKILSTMVTLEMPQVNILSKIDLFDRSCSFDLEFFTQLPDVSRLLEMLNMYGHIVLSYYFIIAFSYEVLPGYTSYGTNPQLNYNGDRMKFALGTVKDSYGAPSYLQIPIGPGAERLRVPKAFYHYSEQDTGMQSQWGLPDNGRLISTNSLIKNNRKEINGIYLPIPNMDPINLHFITQKTFEKGIDTAAYNNSPEGLLARAKRYGRREC</sequence>
<keyword evidence="2 5" id="KW-0547">Nucleotide-binding</keyword>
<keyword evidence="6" id="KW-0812">Transmembrane</keyword>
<keyword evidence="3 5" id="KW-0378">Hydrolase</keyword>
<protein>
    <recommendedName>
        <fullName evidence="5">GPN-loop GTPase 2</fullName>
    </recommendedName>
</protein>
<keyword evidence="6" id="KW-0472">Membrane</keyword>
<comment type="subunit">
    <text evidence="5">Binds to RNA polymerase II (RNAPII).</text>
</comment>